<keyword evidence="3" id="KW-1185">Reference proteome</keyword>
<dbReference type="EMBL" id="JAIWYP010000006">
    <property type="protein sequence ID" value="KAH3805467.1"/>
    <property type="molecule type" value="Genomic_DNA"/>
</dbReference>
<feature type="region of interest" description="Disordered" evidence="1">
    <location>
        <begin position="71"/>
        <end position="96"/>
    </location>
</feature>
<organism evidence="2 3">
    <name type="scientific">Dreissena polymorpha</name>
    <name type="common">Zebra mussel</name>
    <name type="synonym">Mytilus polymorpha</name>
    <dbReference type="NCBI Taxonomy" id="45954"/>
    <lineage>
        <taxon>Eukaryota</taxon>
        <taxon>Metazoa</taxon>
        <taxon>Spiralia</taxon>
        <taxon>Lophotrochozoa</taxon>
        <taxon>Mollusca</taxon>
        <taxon>Bivalvia</taxon>
        <taxon>Autobranchia</taxon>
        <taxon>Heteroconchia</taxon>
        <taxon>Euheterodonta</taxon>
        <taxon>Imparidentia</taxon>
        <taxon>Neoheterodontei</taxon>
        <taxon>Myida</taxon>
        <taxon>Dreissenoidea</taxon>
        <taxon>Dreissenidae</taxon>
        <taxon>Dreissena</taxon>
    </lineage>
</organism>
<evidence type="ECO:0000313" key="2">
    <source>
        <dbReference type="EMBL" id="KAH3805467.1"/>
    </source>
</evidence>
<feature type="compositionally biased region" description="Acidic residues" evidence="1">
    <location>
        <begin position="404"/>
        <end position="417"/>
    </location>
</feature>
<protein>
    <submittedName>
        <fullName evidence="2">Uncharacterized protein</fullName>
    </submittedName>
</protein>
<accession>A0A9D4FVZ6</accession>
<sequence>MMADRRYPPREEWHGSPSSDRSIVGRRKIEELQRQIAAMETDMKGRSDLIHKLNRLQEIEREKRIVEERVLERNNSRNSSRNESRNNSRNGTPRLLHSEMQRIIGRESKTGADSPAGVDRHAIETVIKHRTKEFSAKQQEAALKAKYLDKERQRLQEARRLVEEQRLALAQAQSPEVAERLAKTVVKTPQAVESYIKSTVAKLPGTMDKIWKMREDLQQHYNYYKRPYNGELDIGSYEPWQVQDYFVCREIVNDVVEDFLNLYFLHDDVVEKGTYKAMLEEDKLWRDRQTESIAEKRAIHLIAEETILDVTGDMIDEVIREQYHMYRMFGNITDTMLISEAEYGATGKQNPHEPGDRAYNMITKGYFSIKENRNSHRDDIWGHSQYAMNKVKKRKITRKAGGEEVVEEVQEPEDEEE</sequence>
<evidence type="ECO:0000256" key="1">
    <source>
        <dbReference type="SAM" id="MobiDB-lite"/>
    </source>
</evidence>
<name>A0A9D4FVZ6_DREPO</name>
<reference evidence="2" key="2">
    <citation type="submission" date="2020-11" db="EMBL/GenBank/DDBJ databases">
        <authorList>
            <person name="McCartney M.A."/>
            <person name="Auch B."/>
            <person name="Kono T."/>
            <person name="Mallez S."/>
            <person name="Becker A."/>
            <person name="Gohl D.M."/>
            <person name="Silverstein K.A.T."/>
            <person name="Koren S."/>
            <person name="Bechman K.B."/>
            <person name="Herman A."/>
            <person name="Abrahante J.E."/>
            <person name="Garbe J."/>
        </authorList>
    </citation>
    <scope>NUCLEOTIDE SEQUENCE</scope>
    <source>
        <strain evidence="2">Duluth1</strain>
        <tissue evidence="2">Whole animal</tissue>
    </source>
</reference>
<gene>
    <name evidence="2" type="ORF">DPMN_133770</name>
</gene>
<dbReference type="Proteomes" id="UP000828390">
    <property type="component" value="Unassembled WGS sequence"/>
</dbReference>
<evidence type="ECO:0000313" key="3">
    <source>
        <dbReference type="Proteomes" id="UP000828390"/>
    </source>
</evidence>
<proteinExistence type="predicted"/>
<feature type="compositionally biased region" description="Basic and acidic residues" evidence="1">
    <location>
        <begin position="71"/>
        <end position="86"/>
    </location>
</feature>
<dbReference type="AlphaFoldDB" id="A0A9D4FVZ6"/>
<comment type="caution">
    <text evidence="2">The sequence shown here is derived from an EMBL/GenBank/DDBJ whole genome shotgun (WGS) entry which is preliminary data.</text>
</comment>
<feature type="region of interest" description="Disordered" evidence="1">
    <location>
        <begin position="394"/>
        <end position="417"/>
    </location>
</feature>
<feature type="compositionally biased region" description="Basic and acidic residues" evidence="1">
    <location>
        <begin position="1"/>
        <end position="14"/>
    </location>
</feature>
<feature type="region of interest" description="Disordered" evidence="1">
    <location>
        <begin position="1"/>
        <end position="25"/>
    </location>
</feature>
<reference evidence="2" key="1">
    <citation type="journal article" date="2019" name="bioRxiv">
        <title>The Genome of the Zebra Mussel, Dreissena polymorpha: A Resource for Invasive Species Research.</title>
        <authorList>
            <person name="McCartney M.A."/>
            <person name="Auch B."/>
            <person name="Kono T."/>
            <person name="Mallez S."/>
            <person name="Zhang Y."/>
            <person name="Obille A."/>
            <person name="Becker A."/>
            <person name="Abrahante J.E."/>
            <person name="Garbe J."/>
            <person name="Badalamenti J.P."/>
            <person name="Herman A."/>
            <person name="Mangelson H."/>
            <person name="Liachko I."/>
            <person name="Sullivan S."/>
            <person name="Sone E.D."/>
            <person name="Koren S."/>
            <person name="Silverstein K.A.T."/>
            <person name="Beckman K.B."/>
            <person name="Gohl D.M."/>
        </authorList>
    </citation>
    <scope>NUCLEOTIDE SEQUENCE</scope>
    <source>
        <strain evidence="2">Duluth1</strain>
        <tissue evidence="2">Whole animal</tissue>
    </source>
</reference>